<evidence type="ECO:0000313" key="1">
    <source>
        <dbReference type="EMBL" id="CAH0492883.1"/>
    </source>
</evidence>
<dbReference type="SUPFAM" id="SSF53098">
    <property type="entry name" value="Ribonuclease H-like"/>
    <property type="match status" value="1"/>
</dbReference>
<dbReference type="InterPro" id="IPR039537">
    <property type="entry name" value="Retrotran_Ty1/copia-like"/>
</dbReference>
<protein>
    <submittedName>
        <fullName evidence="1">Uncharacterized protein</fullName>
    </submittedName>
</protein>
<evidence type="ECO:0000313" key="2">
    <source>
        <dbReference type="Proteomes" id="UP001157938"/>
    </source>
</evidence>
<dbReference type="EMBL" id="CAKLBC010001554">
    <property type="protein sequence ID" value="CAH0492883.1"/>
    <property type="molecule type" value="Genomic_DNA"/>
</dbReference>
<keyword evidence="2" id="KW-1185">Reference proteome</keyword>
<gene>
    <name evidence="1" type="ORF">PFR001_LOCUS8057</name>
</gene>
<accession>A0ABN8CKM9</accession>
<dbReference type="Proteomes" id="UP001157938">
    <property type="component" value="Unassembled WGS sequence"/>
</dbReference>
<sequence>MPKDRMRNRYLVNFVDHKSNYCRVFLARNKQRKISSTSCRSLKSVSIDGFMSFKLKVEVSTRMWTCFCKSSDVARQISEARNQASNGKAECMHRTVLNMARAMIFASDLPLYFGGDAVKYSTYILNFL</sequence>
<reference evidence="1 2" key="1">
    <citation type="submission" date="2021-11" db="EMBL/GenBank/DDBJ databases">
        <authorList>
            <person name="Islam A."/>
            <person name="Islam S."/>
            <person name="Flora M.S."/>
            <person name="Rahman M."/>
            <person name="Ziaur R.M."/>
            <person name="Epstein J.H."/>
            <person name="Hassan M."/>
            <person name="Klassen M."/>
            <person name="Woodard K."/>
            <person name="Webb A."/>
            <person name="Webby R.J."/>
            <person name="El Zowalaty M.E."/>
        </authorList>
    </citation>
    <scope>NUCLEOTIDE SEQUENCE [LARGE SCALE GENOMIC DNA]</scope>
    <source>
        <strain evidence="1">Pf1</strain>
    </source>
</reference>
<organism evidence="1 2">
    <name type="scientific">Peronospora farinosa</name>
    <dbReference type="NCBI Taxonomy" id="134698"/>
    <lineage>
        <taxon>Eukaryota</taxon>
        <taxon>Sar</taxon>
        <taxon>Stramenopiles</taxon>
        <taxon>Oomycota</taxon>
        <taxon>Peronosporomycetes</taxon>
        <taxon>Peronosporales</taxon>
        <taxon>Peronosporaceae</taxon>
        <taxon>Peronospora</taxon>
    </lineage>
</organism>
<comment type="caution">
    <text evidence="1">The sequence shown here is derived from an EMBL/GenBank/DDBJ whole genome shotgun (WGS) entry which is preliminary data.</text>
</comment>
<dbReference type="PANTHER" id="PTHR42648:SF28">
    <property type="entry name" value="TRANSPOSON-ENCODED PROTEIN WITH RIBONUCLEASE H-LIKE AND RETROVIRUS ZINC FINGER-LIKE DOMAINS"/>
    <property type="match status" value="1"/>
</dbReference>
<name>A0ABN8CKM9_9STRA</name>
<proteinExistence type="predicted"/>
<dbReference type="InterPro" id="IPR012337">
    <property type="entry name" value="RNaseH-like_sf"/>
</dbReference>
<dbReference type="PANTHER" id="PTHR42648">
    <property type="entry name" value="TRANSPOSASE, PUTATIVE-RELATED"/>
    <property type="match status" value="1"/>
</dbReference>
<dbReference type="Gene3D" id="3.30.420.10">
    <property type="entry name" value="Ribonuclease H-like superfamily/Ribonuclease H"/>
    <property type="match status" value="1"/>
</dbReference>
<dbReference type="InterPro" id="IPR036397">
    <property type="entry name" value="RNaseH_sf"/>
</dbReference>